<evidence type="ECO:0000313" key="5">
    <source>
        <dbReference type="Proteomes" id="UP000051155"/>
    </source>
</evidence>
<reference evidence="4 5" key="1">
    <citation type="journal article" date="2015" name="Genome Announc.">
        <title>Expanding the biotechnology potential of lactobacilli through comparative genomics of 213 strains and associated genera.</title>
        <authorList>
            <person name="Sun Z."/>
            <person name="Harris H.M."/>
            <person name="McCann A."/>
            <person name="Guo C."/>
            <person name="Argimon S."/>
            <person name="Zhang W."/>
            <person name="Yang X."/>
            <person name="Jeffery I.B."/>
            <person name="Cooney J.C."/>
            <person name="Kagawa T.F."/>
            <person name="Liu W."/>
            <person name="Song Y."/>
            <person name="Salvetti E."/>
            <person name="Wrobel A."/>
            <person name="Rasinkangas P."/>
            <person name="Parkhill J."/>
            <person name="Rea M.C."/>
            <person name="O'Sullivan O."/>
            <person name="Ritari J."/>
            <person name="Douillard F.P."/>
            <person name="Paul Ross R."/>
            <person name="Yang R."/>
            <person name="Briner A.E."/>
            <person name="Felis G.E."/>
            <person name="de Vos W.M."/>
            <person name="Barrangou R."/>
            <person name="Klaenhammer T.R."/>
            <person name="Caufield P.W."/>
            <person name="Cui Y."/>
            <person name="Zhang H."/>
            <person name="O'Toole P.W."/>
        </authorList>
    </citation>
    <scope>NUCLEOTIDE SEQUENCE [LARGE SCALE GENOMIC DNA]</scope>
    <source>
        <strain evidence="4 5">DSM 19971</strain>
    </source>
</reference>
<dbReference type="Proteomes" id="UP000051155">
    <property type="component" value="Unassembled WGS sequence"/>
</dbReference>
<keyword evidence="5" id="KW-1185">Reference proteome</keyword>
<proteinExistence type="inferred from homology"/>
<dbReference type="GO" id="GO:0016787">
    <property type="term" value="F:hydrolase activity"/>
    <property type="evidence" value="ECO:0007669"/>
    <property type="project" value="UniProtKB-KW"/>
</dbReference>
<dbReference type="PATRIC" id="fig|1423812.3.peg.2577"/>
<dbReference type="EMBL" id="AZEG01000008">
    <property type="protein sequence ID" value="KRL37886.1"/>
    <property type="molecule type" value="Genomic_DNA"/>
</dbReference>
<accession>A0A0R1Q072</accession>
<dbReference type="Pfam" id="PF00857">
    <property type="entry name" value="Isochorismatase"/>
    <property type="match status" value="1"/>
</dbReference>
<comment type="similarity">
    <text evidence="1">Belongs to the isochorismatase family.</text>
</comment>
<protein>
    <submittedName>
        <fullName evidence="4">Isochorismatase hydrolase</fullName>
    </submittedName>
</protein>
<comment type="caution">
    <text evidence="4">The sequence shown here is derived from an EMBL/GenBank/DDBJ whole genome shotgun (WGS) entry which is preliminary data.</text>
</comment>
<dbReference type="Gene3D" id="3.40.50.850">
    <property type="entry name" value="Isochorismatase-like"/>
    <property type="match status" value="1"/>
</dbReference>
<keyword evidence="2 4" id="KW-0378">Hydrolase</keyword>
<evidence type="ECO:0000256" key="1">
    <source>
        <dbReference type="ARBA" id="ARBA00006336"/>
    </source>
</evidence>
<dbReference type="AlphaFoldDB" id="A0A0R1Q072"/>
<dbReference type="InterPro" id="IPR000868">
    <property type="entry name" value="Isochorismatase-like_dom"/>
</dbReference>
<dbReference type="SUPFAM" id="SSF52499">
    <property type="entry name" value="Isochorismatase-like hydrolases"/>
    <property type="match status" value="1"/>
</dbReference>
<dbReference type="InterPro" id="IPR036380">
    <property type="entry name" value="Isochorismatase-like_sf"/>
</dbReference>
<evidence type="ECO:0000259" key="3">
    <source>
        <dbReference type="Pfam" id="PF00857"/>
    </source>
</evidence>
<dbReference type="PANTHER" id="PTHR43540">
    <property type="entry name" value="PEROXYUREIDOACRYLATE/UREIDOACRYLATE AMIDOHYDROLASE-RELATED"/>
    <property type="match status" value="1"/>
</dbReference>
<dbReference type="OrthoDB" id="9785724at2"/>
<feature type="domain" description="Isochorismatase-like" evidence="3">
    <location>
        <begin position="5"/>
        <end position="133"/>
    </location>
</feature>
<dbReference type="PANTHER" id="PTHR43540:SF14">
    <property type="entry name" value="ISOCHORISMATASE"/>
    <property type="match status" value="1"/>
</dbReference>
<dbReference type="RefSeq" id="WP_057736558.1">
    <property type="nucleotide sequence ID" value="NZ_AZEG01000008.1"/>
</dbReference>
<sequence length="166" mass="19143">MQDDALLVIDLQNGVCRKNEIDVDHFEDLIVKVSNRIKSYADSSKPVIIVQHEDKELVKGSVQWQLVSKLKLTGKVYFIAKEHANSFFHTDLKKLLAQLNVQQIELCGAQTEYCIDATVKFAHGLGYKVLMCHGLTTTWDNQFMTAQQTISFYENIWNERFLQFID</sequence>
<name>A0A0R1Q072_9LACO</name>
<dbReference type="InterPro" id="IPR050272">
    <property type="entry name" value="Isochorismatase-like_hydrls"/>
</dbReference>
<evidence type="ECO:0000313" key="4">
    <source>
        <dbReference type="EMBL" id="KRL37886.1"/>
    </source>
</evidence>
<dbReference type="STRING" id="1423812.FD20_GL002424"/>
<organism evidence="4 5">
    <name type="scientific">Liquorilactobacillus uvarum DSM 19971</name>
    <dbReference type="NCBI Taxonomy" id="1423812"/>
    <lineage>
        <taxon>Bacteria</taxon>
        <taxon>Bacillati</taxon>
        <taxon>Bacillota</taxon>
        <taxon>Bacilli</taxon>
        <taxon>Lactobacillales</taxon>
        <taxon>Lactobacillaceae</taxon>
        <taxon>Liquorilactobacillus</taxon>
    </lineage>
</organism>
<gene>
    <name evidence="4" type="ORF">FD20_GL002424</name>
</gene>
<dbReference type="CDD" id="cd01014">
    <property type="entry name" value="nicotinamidase_related"/>
    <property type="match status" value="1"/>
</dbReference>
<evidence type="ECO:0000256" key="2">
    <source>
        <dbReference type="ARBA" id="ARBA00022801"/>
    </source>
</evidence>